<dbReference type="EMBL" id="MPGR01000001">
    <property type="protein sequence ID" value="OKB71900.1"/>
    <property type="molecule type" value="Genomic_DNA"/>
</dbReference>
<reference evidence="15 33" key="12">
    <citation type="submission" date="2019-08" db="EMBL/GenBank/DDBJ databases">
        <title>Identification of Water Treatment Resistant and Multidrug Resistant Urinary Pathogenic Escherichia coli in Wastewater.</title>
        <authorList>
            <person name="Neumann N."/>
        </authorList>
    </citation>
    <scope>NUCLEOTIDE SEQUENCE [LARGE SCALE GENOMIC DNA]</scope>
    <source>
        <strain evidence="15 33">WU2356</strain>
    </source>
</reference>
<dbReference type="EMBL" id="UWXJ01000001">
    <property type="protein sequence ID" value="VCY82180.1"/>
    <property type="molecule type" value="Genomic_DNA"/>
</dbReference>
<dbReference type="EMBL" id="DADPIR010000043">
    <property type="protein sequence ID" value="HAZ7494161.1"/>
    <property type="molecule type" value="Genomic_DNA"/>
</dbReference>
<evidence type="ECO:0000313" key="4">
    <source>
        <dbReference type="EMBL" id="EFA9847435.1"/>
    </source>
</evidence>
<dbReference type="EMBL" id="AASXRC010000141">
    <property type="protein sequence ID" value="EFI0216300.1"/>
    <property type="molecule type" value="Genomic_DNA"/>
</dbReference>
<dbReference type="EMBL" id="AASWKH010000019">
    <property type="protein sequence ID" value="EFH6096671.1"/>
    <property type="molecule type" value="Genomic_DNA"/>
</dbReference>
<evidence type="ECO:0000313" key="19">
    <source>
        <dbReference type="EMBL" id="PAU10549.1"/>
    </source>
</evidence>
<organism evidence="19 27">
    <name type="scientific">Escherichia coli</name>
    <dbReference type="NCBI Taxonomy" id="562"/>
    <lineage>
        <taxon>Bacteria</taxon>
        <taxon>Pseudomonadati</taxon>
        <taxon>Pseudomonadota</taxon>
        <taxon>Gammaproteobacteria</taxon>
        <taxon>Enterobacterales</taxon>
        <taxon>Enterobacteriaceae</taxon>
        <taxon>Escherichia</taxon>
    </lineage>
</organism>
<dbReference type="Proteomes" id="UP000218543">
    <property type="component" value="Unassembled WGS sequence"/>
</dbReference>
<evidence type="ECO:0000313" key="30">
    <source>
        <dbReference type="Proteomes" id="UP000281340"/>
    </source>
</evidence>
<evidence type="ECO:0000313" key="39">
    <source>
        <dbReference type="Proteomes" id="UP000534332"/>
    </source>
</evidence>
<evidence type="ECO:0000313" key="37">
    <source>
        <dbReference type="Proteomes" id="UP000523388"/>
    </source>
</evidence>
<evidence type="ECO:0000313" key="28">
    <source>
        <dbReference type="Proteomes" id="UP000225264"/>
    </source>
</evidence>
<dbReference type="Proteomes" id="UP000281521">
    <property type="component" value="Unassembled WGS sequence"/>
</dbReference>
<evidence type="ECO:0000313" key="17">
    <source>
        <dbReference type="EMBL" id="OJN39184.1"/>
    </source>
</evidence>
<feature type="domain" description="LysR substrate-binding" evidence="2">
    <location>
        <begin position="24"/>
        <end position="131"/>
    </location>
</feature>
<evidence type="ECO:0000313" key="38">
    <source>
        <dbReference type="Proteomes" id="UP000531463"/>
    </source>
</evidence>
<reference evidence="18 26" key="2">
    <citation type="submission" date="2016-11" db="EMBL/GenBank/DDBJ databases">
        <title>Draft genome sequences of five Shigatoxin-producing Escherichia coli isolates harboring the new recently described Subtilase cytotoxin allelic variant subAB2-3.</title>
        <authorList>
            <person name="Tasara T."/>
            <person name="Fierz L."/>
            <person name="Klumpp J."/>
            <person name="Schmidt H."/>
            <person name="Stephan R."/>
        </authorList>
    </citation>
    <scope>NUCLEOTIDE SEQUENCE [LARGE SCALE GENOMIC DNA]</scope>
    <source>
        <strain evidence="18 26">453</strain>
    </source>
</reference>
<evidence type="ECO:0000313" key="12">
    <source>
        <dbReference type="EMBL" id="HAZ7494161.1"/>
    </source>
</evidence>
<dbReference type="PANTHER" id="PTHR30537:SF1">
    <property type="entry name" value="HTH-TYPE TRANSCRIPTIONAL REGULATOR PGRR"/>
    <property type="match status" value="1"/>
</dbReference>
<dbReference type="Proteomes" id="UP000531463">
    <property type="component" value="Unassembled WGS sequence"/>
</dbReference>
<evidence type="ECO:0000313" key="27">
    <source>
        <dbReference type="Proteomes" id="UP000218543"/>
    </source>
</evidence>
<evidence type="ECO:0000259" key="2">
    <source>
        <dbReference type="Pfam" id="PF03466"/>
    </source>
</evidence>
<name>A0A066REH6_ECOLX</name>
<reference evidence="3 28" key="4">
    <citation type="submission" date="2017-10" db="EMBL/GenBank/DDBJ databases">
        <title>Genome and in vitro analysis of Escherichia coli resistant to antibiotic.</title>
        <authorList>
            <person name="Pereira U.P."/>
            <person name="Facimoto C.T."/>
            <person name="Campos P.A."/>
            <person name="Araujo B.F."/>
            <person name="Royer S."/>
            <person name="Goncalves I.R."/>
            <person name="Ferreira M.L."/>
            <person name="Gontijo P."/>
            <person name="Ribas R.M."/>
        </authorList>
    </citation>
    <scope>NUCLEOTIDE SEQUENCE [LARGE SCALE GENOMIC DNA]</scope>
    <source>
        <strain evidence="3 28">UFU_EC98</strain>
    </source>
</reference>
<evidence type="ECO:0000313" key="26">
    <source>
        <dbReference type="Proteomes" id="UP000186595"/>
    </source>
</evidence>
<dbReference type="GO" id="GO:0006351">
    <property type="term" value="P:DNA-templated transcription"/>
    <property type="evidence" value="ECO:0007669"/>
    <property type="project" value="TreeGrafter"/>
</dbReference>
<evidence type="ECO:0000313" key="13">
    <source>
        <dbReference type="EMBL" id="MBA7717459.1"/>
    </source>
</evidence>
<evidence type="ECO:0000313" key="15">
    <source>
        <dbReference type="EMBL" id="MPU50317.1"/>
    </source>
</evidence>
<dbReference type="Proteomes" id="UP000281340">
    <property type="component" value="Unassembled WGS sequence"/>
</dbReference>
<evidence type="ECO:0000313" key="11">
    <source>
        <dbReference type="EMBL" id="HAI8958950.1"/>
    </source>
</evidence>
<reference evidence="22 32" key="11">
    <citation type="submission" date="2018-12" db="EMBL/GenBank/DDBJ databases">
        <title>Food and Water Safety Consortium.</title>
        <authorList>
            <person name="Tyson S."/>
            <person name="Peterson C.-L."/>
            <person name="Olson A."/>
            <person name="Tyler S."/>
            <person name="Cabral J."/>
            <person name="Lynch T."/>
            <person name="Knox N."/>
            <person name="Van Domselaar G."/>
            <person name="Graham M."/>
        </authorList>
    </citation>
    <scope>NUCLEOTIDE SEQUENCE [LARGE SCALE GENOMIC DNA]</scope>
    <source>
        <strain evidence="22 32">FWSEC0384</strain>
    </source>
</reference>
<dbReference type="Proteomes" id="UP000523388">
    <property type="component" value="Unassembled WGS sequence"/>
</dbReference>
<evidence type="ECO:0000313" key="3">
    <source>
        <dbReference type="EMBL" id="ATP23247.1"/>
    </source>
</evidence>
<dbReference type="EMBL" id="JACCJF010000015">
    <property type="protein sequence ID" value="MBZ4694335.1"/>
    <property type="molecule type" value="Genomic_DNA"/>
</dbReference>
<dbReference type="InterPro" id="IPR058163">
    <property type="entry name" value="LysR-type_TF_proteobact-type"/>
</dbReference>
<reference evidence="13" key="19">
    <citation type="submission" date="2020-06" db="EMBL/GenBank/DDBJ databases">
        <title>REHAB project genomes.</title>
        <authorList>
            <person name="Shaw L.P."/>
        </authorList>
    </citation>
    <scope>NUCLEOTIDE SEQUENCE</scope>
    <source>
        <strain evidence="13">RHBSTW-00474</strain>
    </source>
</reference>
<evidence type="ECO:0000313" key="20">
    <source>
        <dbReference type="EMBL" id="RLY58233.1"/>
    </source>
</evidence>
<evidence type="ECO:0000313" key="10">
    <source>
        <dbReference type="EMBL" id="EFL9839346.1"/>
    </source>
</evidence>
<reference evidence="20 30" key="9">
    <citation type="submission" date="2018-10" db="EMBL/GenBank/DDBJ databases">
        <title>Comparison of Escherichia coli isolates recovered from retail chicken and from chicken fecal samples by antimicrobial susceptibility test and whole genome sequencing.</title>
        <authorList>
            <person name="Tang B."/>
            <person name="Ma Y."/>
            <person name="He X."/>
            <person name="Cao L."/>
            <person name="Xia X."/>
            <person name="Yang H."/>
        </authorList>
    </citation>
    <scope>NUCLEOTIDE SEQUENCE [LARGE SCALE GENOMIC DNA]</scope>
    <source>
        <strain evidence="20 30">CMJH98b</strain>
    </source>
</reference>
<dbReference type="Proteomes" id="UP000392867">
    <property type="component" value="Unassembled WGS sequence"/>
</dbReference>
<evidence type="ECO:0000313" key="22">
    <source>
        <dbReference type="EMBL" id="TJH26044.1"/>
    </source>
</evidence>
<dbReference type="Proteomes" id="UP000225264">
    <property type="component" value="Unassembled WGS sequence"/>
</dbReference>
<evidence type="ECO:0000313" key="5">
    <source>
        <dbReference type="EMBL" id="EFG2159865.1"/>
    </source>
</evidence>
<dbReference type="GO" id="GO:0003700">
    <property type="term" value="F:DNA-binding transcription factor activity"/>
    <property type="evidence" value="ECO:0007669"/>
    <property type="project" value="TreeGrafter"/>
</dbReference>
<evidence type="ECO:0000313" key="16">
    <source>
        <dbReference type="EMBL" id="MWT20804.1"/>
    </source>
</evidence>
<reference evidence="11 41" key="5">
    <citation type="journal article" date="2018" name="Genome Biol.">
        <title>SKESA: strategic k-mer extension for scrupulous assemblies.</title>
        <authorList>
            <person name="Souvorov A."/>
            <person name="Agarwala R."/>
            <person name="Lipman D.J."/>
        </authorList>
    </citation>
    <scope>NUCLEOTIDE SEQUENCE [LARGE SCALE GENOMIC DNA]</scope>
    <source>
        <strain evidence="12">SJP41</strain>
        <strain evidence="11 41">TW14994</strain>
    </source>
</reference>
<evidence type="ECO:0000313" key="7">
    <source>
        <dbReference type="EMBL" id="EFH6096671.1"/>
    </source>
</evidence>
<sequence length="136" mass="15492">MPAPVVLILAAGRGERFLASGGNTHKCIGWRQSPEVAPYRWPFEENGRTFDLAIEPQITTNDLRLMLRLALAGGGITIATQETFRPYIESGKLVSLLDDFLPQFPGFYLYFPQRRNIAPKLRALIDYVKEWRQQLV</sequence>
<dbReference type="PANTHER" id="PTHR30537">
    <property type="entry name" value="HTH-TYPE TRANSCRIPTIONAL REGULATOR"/>
    <property type="match status" value="1"/>
</dbReference>
<evidence type="ECO:0000313" key="9">
    <source>
        <dbReference type="EMBL" id="EFI0216300.1"/>
    </source>
</evidence>
<reference evidence="11" key="17">
    <citation type="submission" date="2020-04" db="EMBL/GenBank/DDBJ databases">
        <authorList>
            <consortium name="NCBI Pathogen Detection Project"/>
        </authorList>
    </citation>
    <scope>NUCLEOTIDE SEQUENCE</scope>
    <source>
        <strain evidence="12">SJP41</strain>
        <strain evidence="11">TW14994</strain>
    </source>
</reference>
<dbReference type="Proteomes" id="UP000306700">
    <property type="component" value="Unassembled WGS sequence"/>
</dbReference>
<reference evidence="17 25" key="1">
    <citation type="submission" date="2016-10" db="EMBL/GenBank/DDBJ databases">
        <title>Comprehensive resistome analysis reveals the prevalence of NDM and MCR-1 in Chinese poultry production.</title>
        <authorList>
            <person name="Wang Y."/>
            <person name="Zhang R."/>
            <person name="Li J."/>
            <person name="Wu Z."/>
            <person name="Wenjuan Y."/>
            <person name="Schwarz S."/>
            <person name="Tyrrell J."/>
            <person name="Zheng Y."/>
            <person name="Wang S."/>
            <person name="Shen Z."/>
            <person name="Liu Z."/>
            <person name="Lei L."/>
            <person name="Li M."/>
            <person name="Zhang Q."/>
            <person name="Wu C."/>
            <person name="Zhang Q."/>
            <person name="Wu Y."/>
            <person name="Walsh T."/>
            <person name="Shen J."/>
        </authorList>
    </citation>
    <scope>NUCLEOTIDE SEQUENCE [LARGE SCALE GENOMIC DNA]</scope>
    <source>
        <strain evidence="17 25">574</strain>
    </source>
</reference>
<dbReference type="Proteomes" id="UP000622722">
    <property type="component" value="Unassembled WGS sequence"/>
</dbReference>
<reference evidence="23 34" key="8">
    <citation type="submission" date="2018-09" db="EMBL/GenBank/DDBJ databases">
        <title>Persistent metagenomic signatures of early life antibiotic treatment in the infant gut microbiota and resistome.</title>
        <authorList>
            <person name="Gasparrini A.J."/>
        </authorList>
    </citation>
    <scope>NUCLEOTIDE SEQUENCE [LARGE SCALE GENOMIC DNA]</scope>
    <source>
        <strain evidence="23 34">T0181B.E-10</strain>
    </source>
</reference>
<evidence type="ECO:0000313" key="31">
    <source>
        <dbReference type="Proteomes" id="UP000281521"/>
    </source>
</evidence>
<dbReference type="Proteomes" id="UP000460654">
    <property type="component" value="Unassembled WGS sequence"/>
</dbReference>
<proteinExistence type="inferred from homology"/>
<reference evidence="19 27" key="3">
    <citation type="submission" date="2016-12" db="EMBL/GenBank/DDBJ databases">
        <title>Real-Time Genomic Investigation Underlying the Public Health Response to a Shiga Toxin-Producing Escherichia Coli O26:H11 Outbreak in a Nursery.</title>
        <authorList>
            <person name="Ferdous M."/>
            <person name="Moran-Gilad J."/>
            <person name="Rossen J.W."/>
            <person name="Gdalevich M."/>
        </authorList>
    </citation>
    <scope>NUCLEOTIDE SEQUENCE [LARGE SCALE GENOMIC DNA]</scope>
    <source>
        <strain evidence="19 27">STEC 514-2</strain>
    </source>
</reference>
<dbReference type="EMBL" id="MRVZ01000181">
    <property type="protein sequence ID" value="PAU10549.1"/>
    <property type="molecule type" value="Genomic_DNA"/>
</dbReference>
<dbReference type="Proteomes" id="UP000842385">
    <property type="component" value="Unassembled WGS sequence"/>
</dbReference>
<reference evidence="7 38" key="14">
    <citation type="submission" date="2019-12" db="EMBL/GenBank/DDBJ databases">
        <authorList>
            <consortium name="NARMS: The National Antimicrobial Resistance Monitoring System"/>
        </authorList>
    </citation>
    <scope>NUCLEOTIDE SEQUENCE [LARGE SCALE GENOMIC DNA]</scope>
    <source>
        <strain evidence="7 38">CVM N19EC0510</strain>
    </source>
</reference>
<dbReference type="EMBL" id="AASCJS010000026">
    <property type="protein sequence ID" value="EFA9847435.1"/>
    <property type="molecule type" value="Genomic_DNA"/>
</dbReference>
<evidence type="ECO:0000313" key="25">
    <source>
        <dbReference type="Proteomes" id="UP000184077"/>
    </source>
</evidence>
<reference evidence="14 28" key="18">
    <citation type="submission" date="2020-06" db="EMBL/GenBank/DDBJ databases">
        <title>Genomic analysis of Escherichia coli Ec98 resistant to antibiotic.</title>
        <authorList>
            <person name="Campos L."/>
        </authorList>
    </citation>
    <scope>NUCLEOTIDE SEQUENCE [LARGE SCALE GENOMIC DNA]</scope>
    <source>
        <strain evidence="14 28">UFU_EC98</strain>
    </source>
</reference>
<reference evidence="24 31" key="10">
    <citation type="submission" date="2018-10" db="EMBL/GenBank/DDBJ databases">
        <authorList>
            <person name="Noll B N."/>
        </authorList>
    </citation>
    <scope>NUCLEOTIDE SEQUENCE [LARGE SCALE GENOMIC DNA]</scope>
    <source>
        <strain evidence="24">Ecoli022</strain>
    </source>
</reference>
<dbReference type="Proteomes" id="UP000543257">
    <property type="component" value="Unassembled WGS sequence"/>
</dbReference>
<comment type="similarity">
    <text evidence="1">Belongs to the LysR transcriptional regulatory family.</text>
</comment>
<reference evidence="16 35" key="13">
    <citation type="submission" date="2019-12" db="EMBL/GenBank/DDBJ databases">
        <title>Enteriobacteria Tanzani isolates_8377-8380.</title>
        <authorList>
            <person name="Subbiah M."/>
            <person name="Call D."/>
        </authorList>
    </citation>
    <scope>NUCLEOTIDE SEQUENCE [LARGE SCALE GENOMIC DNA]</scope>
    <source>
        <strain evidence="16 35">8378wH8</strain>
    </source>
</reference>
<reference evidence="21 29" key="6">
    <citation type="submission" date="2018-06" db="EMBL/GenBank/DDBJ databases">
        <authorList>
            <consortium name="Pathogen Informatics"/>
            <person name="Doyle S."/>
        </authorList>
    </citation>
    <scope>NUCLEOTIDE SEQUENCE [LARGE SCALE GENOMIC DNA]</scope>
    <source>
        <strain evidence="21 29">NCTC8333</strain>
    </source>
</reference>
<dbReference type="Proteomes" id="UP000521994">
    <property type="component" value="Unassembled WGS sequence"/>
</dbReference>
<dbReference type="Proteomes" id="UP000184077">
    <property type="component" value="Unassembled WGS sequence"/>
</dbReference>
<dbReference type="EMBL" id="DABFUC010000015">
    <property type="protein sequence ID" value="HAI8958950.1"/>
    <property type="molecule type" value="Genomic_DNA"/>
</dbReference>
<dbReference type="EMBL" id="RRNI01000001">
    <property type="protein sequence ID" value="TJH26044.1"/>
    <property type="molecule type" value="Genomic_DNA"/>
</dbReference>
<evidence type="ECO:0000313" key="35">
    <source>
        <dbReference type="Proteomes" id="UP000462410"/>
    </source>
</evidence>
<dbReference type="Proteomes" id="UP000254718">
    <property type="component" value="Unassembled WGS sequence"/>
</dbReference>
<evidence type="ECO:0000313" key="40">
    <source>
        <dbReference type="Proteomes" id="UP000543257"/>
    </source>
</evidence>
<dbReference type="AlphaFoldDB" id="A0A066REH6"/>
<evidence type="ECO:0000313" key="14">
    <source>
        <dbReference type="EMBL" id="MBZ4694335.1"/>
    </source>
</evidence>
<dbReference type="EMBL" id="AASXRC010000004">
    <property type="protein sequence ID" value="EFI0211953.1"/>
    <property type="molecule type" value="Genomic_DNA"/>
</dbReference>
<evidence type="ECO:0000313" key="32">
    <source>
        <dbReference type="Proteomes" id="UP000306700"/>
    </source>
</evidence>
<dbReference type="EMBL" id="AASSGK010000265">
    <property type="protein sequence ID" value="EFG2164269.1"/>
    <property type="molecule type" value="Genomic_DNA"/>
</dbReference>
<evidence type="ECO:0000313" key="24">
    <source>
        <dbReference type="EMBL" id="VCY82180.1"/>
    </source>
</evidence>
<dbReference type="Proteomes" id="UP000462410">
    <property type="component" value="Unassembled WGS sequence"/>
</dbReference>
<dbReference type="EMBL" id="AASSGK010000004">
    <property type="protein sequence ID" value="EFG2159865.1"/>
    <property type="molecule type" value="Genomic_DNA"/>
</dbReference>
<evidence type="ECO:0000313" key="8">
    <source>
        <dbReference type="EMBL" id="EFI0211953.1"/>
    </source>
</evidence>
<evidence type="ECO:0000313" key="36">
    <source>
        <dbReference type="Proteomes" id="UP000521994"/>
    </source>
</evidence>
<dbReference type="EMBL" id="QYOH01000386">
    <property type="protein sequence ID" value="TXU23485.1"/>
    <property type="molecule type" value="Genomic_DNA"/>
</dbReference>
<dbReference type="EMBL" id="MOHC01000012">
    <property type="protein sequence ID" value="OJN39184.1"/>
    <property type="molecule type" value="Genomic_DNA"/>
</dbReference>
<reference evidence="5 39" key="15">
    <citation type="submission" date="2020-02" db="EMBL/GenBank/DDBJ databases">
        <authorList>
            <person name="Ashton P.M."/>
            <person name="Dallman T."/>
            <person name="Nair S."/>
            <person name="De Pinna E."/>
            <person name="Peters T."/>
            <person name="Grant K."/>
        </authorList>
    </citation>
    <scope>NUCLEOTIDE SEQUENCE [LARGE SCALE GENOMIC DNA]</scope>
    <source>
        <strain evidence="5 39">188143</strain>
    </source>
</reference>
<dbReference type="Pfam" id="PF03466">
    <property type="entry name" value="LysR_substrate"/>
    <property type="match status" value="1"/>
</dbReference>
<evidence type="ECO:0000313" key="21">
    <source>
        <dbReference type="EMBL" id="STM25616.1"/>
    </source>
</evidence>
<dbReference type="EMBL" id="UGFE01000002">
    <property type="protein sequence ID" value="STM25616.1"/>
    <property type="molecule type" value="Genomic_DNA"/>
</dbReference>
<dbReference type="Proteomes" id="UP000534332">
    <property type="component" value="Unassembled WGS sequence"/>
</dbReference>
<protein>
    <submittedName>
        <fullName evidence="3 24">Transcriptional regulator</fullName>
    </submittedName>
</protein>
<dbReference type="SUPFAM" id="SSF53850">
    <property type="entry name" value="Periplasmic binding protein-like II"/>
    <property type="match status" value="1"/>
</dbReference>
<dbReference type="GO" id="GO:0043565">
    <property type="term" value="F:sequence-specific DNA binding"/>
    <property type="evidence" value="ECO:0007669"/>
    <property type="project" value="TreeGrafter"/>
</dbReference>
<dbReference type="Proteomes" id="UP000868636">
    <property type="component" value="Unassembled WGS sequence"/>
</dbReference>
<dbReference type="EMBL" id="CP024092">
    <property type="protein sequence ID" value="ATP23247.1"/>
    <property type="molecule type" value="Genomic_DNA"/>
</dbReference>
<accession>A0A066REH6</accession>
<evidence type="ECO:0000313" key="18">
    <source>
        <dbReference type="EMBL" id="OKB71900.1"/>
    </source>
</evidence>
<evidence type="ECO:0000313" key="41">
    <source>
        <dbReference type="Proteomes" id="UP000842385"/>
    </source>
</evidence>
<dbReference type="Proteomes" id="UP000186595">
    <property type="component" value="Unassembled WGS sequence"/>
</dbReference>
<reference evidence="37 40" key="7">
    <citation type="submission" date="2018-08" db="EMBL/GenBank/DDBJ databases">
        <authorList>
            <consortium name="GenomeTrakr network: Whole genome sequencing for foodborne pathogen traceback"/>
        </authorList>
    </citation>
    <scope>NUCLEOTIDE SEQUENCE [LARGE SCALE GENOMIC DNA]</scope>
    <source>
        <strain evidence="4 37">AZ-TG102963</strain>
        <strain evidence="10 40">AZ-TG73583</strain>
    </source>
</reference>
<dbReference type="EMBL" id="JABXPW010000001">
    <property type="protein sequence ID" value="MBA7717459.1"/>
    <property type="molecule type" value="Genomic_DNA"/>
</dbReference>
<evidence type="ECO:0000313" key="33">
    <source>
        <dbReference type="Proteomes" id="UP000392867"/>
    </source>
</evidence>
<gene>
    <name evidence="21" type="primary">yagP</name>
    <name evidence="24" type="synonym">pgrR_1</name>
    <name evidence="24" type="ORF">BANRA_00814</name>
    <name evidence="8" type="ORF">BG944_001063</name>
    <name evidence="9" type="ORF">BG944_005656</name>
    <name evidence="17" type="ORF">BK300_07005</name>
    <name evidence="18" type="ORF">BMT50_03495</name>
    <name evidence="5" type="ORF">BRV02_000891</name>
    <name evidence="6" type="ORF">BRV02_005498</name>
    <name evidence="19" type="ORF">BTQ06_28180</name>
    <name evidence="4" type="ORF">C1Q91_003883</name>
    <name evidence="22" type="ORF">C9160_01080</name>
    <name evidence="3" type="ORF">CQ842_06335</name>
    <name evidence="14" type="ORF">CQ842_15005</name>
    <name evidence="23" type="ORF">D4N09_28775</name>
    <name evidence="20" type="ORF">EAI46_10170</name>
    <name evidence="10" type="ORF">EN85_004414</name>
    <name evidence="15" type="ORF">FVB16_16055</name>
    <name evidence="7" type="ORF">GAI89_18800</name>
    <name evidence="16" type="ORF">GP965_07645</name>
    <name evidence="11" type="ORF">HKA49_003132</name>
    <name evidence="13" type="ORF">HV209_02345</name>
    <name evidence="12" type="ORF">J8F57_004460</name>
    <name evidence="21" type="ORF">NCTC8333_04648</name>
</gene>
<reference evidence="8 36" key="16">
    <citation type="submission" date="2020-02" db="EMBL/GenBank/DDBJ databases">
        <authorList>
            <consortium name="PulseNet: The National Subtyping Network for Foodborne Disease Surveillance"/>
            <person name="Tarr C.L."/>
            <person name="Trees E."/>
            <person name="Katz L.S."/>
            <person name="Carleton-Romer H.A."/>
            <person name="Stroika S."/>
            <person name="Kucerova Z."/>
            <person name="Roache K.F."/>
            <person name="Sabol A.L."/>
            <person name="Besser J."/>
            <person name="Gerner-Smidt P."/>
        </authorList>
    </citation>
    <scope>NUCLEOTIDE SEQUENCE [LARGE SCALE GENOMIC DNA]</scope>
    <source>
        <strain evidence="8 36">2014C-3796</strain>
    </source>
</reference>
<evidence type="ECO:0000256" key="1">
    <source>
        <dbReference type="ARBA" id="ARBA00009437"/>
    </source>
</evidence>
<evidence type="ECO:0000313" key="6">
    <source>
        <dbReference type="EMBL" id="EFG2164269.1"/>
    </source>
</evidence>
<dbReference type="EMBL" id="WTRC01000072">
    <property type="protein sequence ID" value="MWT20804.1"/>
    <property type="molecule type" value="Genomic_DNA"/>
</dbReference>
<evidence type="ECO:0000313" key="29">
    <source>
        <dbReference type="Proteomes" id="UP000254718"/>
    </source>
</evidence>
<evidence type="ECO:0000313" key="23">
    <source>
        <dbReference type="EMBL" id="TXU23485.1"/>
    </source>
</evidence>
<dbReference type="EMBL" id="VOTT01000373">
    <property type="protein sequence ID" value="MPU50317.1"/>
    <property type="molecule type" value="Genomic_DNA"/>
</dbReference>
<dbReference type="EMBL" id="AATJKW010000045">
    <property type="protein sequence ID" value="EFL9839346.1"/>
    <property type="molecule type" value="Genomic_DNA"/>
</dbReference>
<dbReference type="EMBL" id="RDDM01000059">
    <property type="protein sequence ID" value="RLY58233.1"/>
    <property type="molecule type" value="Genomic_DNA"/>
</dbReference>
<evidence type="ECO:0000313" key="34">
    <source>
        <dbReference type="Proteomes" id="UP000460654"/>
    </source>
</evidence>
<dbReference type="Gene3D" id="3.40.190.10">
    <property type="entry name" value="Periplasmic binding protein-like II"/>
    <property type="match status" value="2"/>
</dbReference>
<dbReference type="InterPro" id="IPR005119">
    <property type="entry name" value="LysR_subst-bd"/>
</dbReference>
<dbReference type="OMA" id="HYPGRRN"/>